<comment type="similarity">
    <text evidence="1">Belongs to the type-I restriction system S methylase family.</text>
</comment>
<dbReference type="InterPro" id="IPR044946">
    <property type="entry name" value="Restrct_endonuc_typeI_TRD_sf"/>
</dbReference>
<dbReference type="InterPro" id="IPR000055">
    <property type="entry name" value="Restrct_endonuc_typeI_TRD"/>
</dbReference>
<proteinExistence type="inferred from homology"/>
<organism evidence="6 7">
    <name type="scientific">Mycoplasma parvum str. Indiana</name>
    <dbReference type="NCBI Taxonomy" id="1403316"/>
    <lineage>
        <taxon>Bacteria</taxon>
        <taxon>Bacillati</taxon>
        <taxon>Mycoplasmatota</taxon>
        <taxon>Mollicutes</taxon>
        <taxon>Mycoplasmataceae</taxon>
        <taxon>Mycoplasma</taxon>
    </lineage>
</organism>
<evidence type="ECO:0000313" key="6">
    <source>
        <dbReference type="EMBL" id="AGX88902.1"/>
    </source>
</evidence>
<dbReference type="HOGENOM" id="CLU_119938_0_0_14"/>
<keyword evidence="3" id="KW-0238">DNA-binding</keyword>
<keyword evidence="7" id="KW-1185">Reference proteome</keyword>
<dbReference type="RefSeq" id="WP_022769041.1">
    <property type="nucleotide sequence ID" value="NC_022575.1"/>
</dbReference>
<dbReference type="PATRIC" id="fig|1403316.3.peg.112"/>
<reference evidence="6 7" key="1">
    <citation type="journal article" date="2013" name="Genome Announc.">
        <title>Genome Sequence of Mycoplasma parvum (Formerly Eperythrozoon parvum), a Diminutive Hemoplasma of the Pig.</title>
        <authorList>
            <person name="do Nascimento N.C."/>
            <person name="Dos Santos A.P."/>
            <person name="Chu Y."/>
            <person name="Guimaraes A.M."/>
            <person name="Pagliaro A."/>
            <person name="Messick J.B."/>
        </authorList>
    </citation>
    <scope>NUCLEOTIDE SEQUENCE [LARGE SCALE GENOMIC DNA]</scope>
    <source>
        <strain evidence="6 7">Indiana</strain>
    </source>
</reference>
<dbReference type="Pfam" id="PF01420">
    <property type="entry name" value="Methylase_S"/>
    <property type="match status" value="1"/>
</dbReference>
<dbReference type="GO" id="GO:0003677">
    <property type="term" value="F:DNA binding"/>
    <property type="evidence" value="ECO:0007669"/>
    <property type="project" value="UniProtKB-KW"/>
</dbReference>
<evidence type="ECO:0000256" key="2">
    <source>
        <dbReference type="ARBA" id="ARBA00022747"/>
    </source>
</evidence>
<dbReference type="Gene3D" id="3.90.220.20">
    <property type="entry name" value="DNA methylase specificity domains"/>
    <property type="match status" value="1"/>
</dbReference>
<keyword evidence="4" id="KW-0175">Coiled coil</keyword>
<evidence type="ECO:0000313" key="7">
    <source>
        <dbReference type="Proteomes" id="UP000017119"/>
    </source>
</evidence>
<evidence type="ECO:0000256" key="1">
    <source>
        <dbReference type="ARBA" id="ARBA00010923"/>
    </source>
</evidence>
<feature type="coiled-coil region" evidence="4">
    <location>
        <begin position="123"/>
        <end position="157"/>
    </location>
</feature>
<keyword evidence="2" id="KW-0680">Restriction system</keyword>
<gene>
    <name evidence="6" type="ORF">PRV_00680</name>
</gene>
<dbReference type="GO" id="GO:0009307">
    <property type="term" value="P:DNA restriction-modification system"/>
    <property type="evidence" value="ECO:0007669"/>
    <property type="project" value="UniProtKB-KW"/>
</dbReference>
<accession>U5NBY2</accession>
<protein>
    <recommendedName>
        <fullName evidence="5">Type I restriction modification DNA specificity domain-containing protein</fullName>
    </recommendedName>
</protein>
<evidence type="ECO:0000256" key="3">
    <source>
        <dbReference type="ARBA" id="ARBA00023125"/>
    </source>
</evidence>
<dbReference type="SUPFAM" id="SSF116734">
    <property type="entry name" value="DNA methylase specificity domain"/>
    <property type="match status" value="1"/>
</dbReference>
<feature type="domain" description="Type I restriction modification DNA specificity" evidence="5">
    <location>
        <begin position="2"/>
        <end position="131"/>
    </location>
</feature>
<dbReference type="EMBL" id="CP006771">
    <property type="protein sequence ID" value="AGX88902.1"/>
    <property type="molecule type" value="Genomic_DNA"/>
</dbReference>
<sequence length="166" mass="19441">MSDIVSIKRGEVSAKNSIKEGRYPFFTASKNSPERINKYSYDTNAILITITGHFLSFLYRGKFEASDHCFVLQVKNKNLFYFLFEQLKIKLQILHKEDSGILKTLRIQRLLNLNFPIPDDTILDKFNNICEDIQLKIENLNKRVESSENVKKHLLNKLFSQKIRVN</sequence>
<dbReference type="STRING" id="1403316.PRV_00680"/>
<evidence type="ECO:0000256" key="4">
    <source>
        <dbReference type="SAM" id="Coils"/>
    </source>
</evidence>
<name>U5NBY2_9MOLU</name>
<dbReference type="Proteomes" id="UP000017119">
    <property type="component" value="Chromosome"/>
</dbReference>
<evidence type="ECO:0000259" key="5">
    <source>
        <dbReference type="Pfam" id="PF01420"/>
    </source>
</evidence>
<dbReference type="KEGG" id="mpv:PRV_00680"/>
<dbReference type="AlphaFoldDB" id="U5NBY2"/>